<comment type="caution">
    <text evidence="4">The sequence shown here is derived from an EMBL/GenBank/DDBJ whole genome shotgun (WGS) entry which is preliminary data.</text>
</comment>
<evidence type="ECO:0000256" key="2">
    <source>
        <dbReference type="ARBA" id="ARBA00023004"/>
    </source>
</evidence>
<dbReference type="PANTHER" id="PTHR30295">
    <property type="entry name" value="BACTERIOFERRITIN"/>
    <property type="match status" value="1"/>
</dbReference>
<dbReference type="Proteomes" id="UP000534783">
    <property type="component" value="Unassembled WGS sequence"/>
</dbReference>
<keyword evidence="5" id="KW-1185">Reference proteome</keyword>
<dbReference type="GO" id="GO:0005829">
    <property type="term" value="C:cytosol"/>
    <property type="evidence" value="ECO:0007669"/>
    <property type="project" value="TreeGrafter"/>
</dbReference>
<dbReference type="SUPFAM" id="SSF47240">
    <property type="entry name" value="Ferritin-like"/>
    <property type="match status" value="1"/>
</dbReference>
<evidence type="ECO:0000313" key="4">
    <source>
        <dbReference type="EMBL" id="NKE73530.1"/>
    </source>
</evidence>
<reference evidence="4 5" key="1">
    <citation type="journal article" date="2020" name="Nature">
        <title>Bacterial chemolithoautotrophy via manganese oxidation.</title>
        <authorList>
            <person name="Yu H."/>
            <person name="Leadbetter J.R."/>
        </authorList>
    </citation>
    <scope>NUCLEOTIDE SEQUENCE [LARGE SCALE GENOMIC DNA]</scope>
    <source>
        <strain evidence="4 5">Mn-1</strain>
    </source>
</reference>
<dbReference type="GO" id="GO:0008199">
    <property type="term" value="F:ferric iron binding"/>
    <property type="evidence" value="ECO:0007669"/>
    <property type="project" value="InterPro"/>
</dbReference>
<dbReference type="GO" id="GO:0004322">
    <property type="term" value="F:ferroxidase activity"/>
    <property type="evidence" value="ECO:0007669"/>
    <property type="project" value="TreeGrafter"/>
</dbReference>
<accession>A0A7X6DUH0</accession>
<evidence type="ECO:0000259" key="3">
    <source>
        <dbReference type="PROSITE" id="PS50905"/>
    </source>
</evidence>
<dbReference type="Pfam" id="PF00210">
    <property type="entry name" value="Ferritin"/>
    <property type="match status" value="1"/>
</dbReference>
<dbReference type="EMBL" id="VTOW01000008">
    <property type="protein sequence ID" value="NKE73530.1"/>
    <property type="molecule type" value="Genomic_DNA"/>
</dbReference>
<dbReference type="GO" id="GO:0006879">
    <property type="term" value="P:intracellular iron ion homeostasis"/>
    <property type="evidence" value="ECO:0007669"/>
    <property type="project" value="UniProtKB-KW"/>
</dbReference>
<dbReference type="InterPro" id="IPR012347">
    <property type="entry name" value="Ferritin-like"/>
</dbReference>
<keyword evidence="2" id="KW-0408">Iron</keyword>
<name>A0A7X6DUH0_9BACT</name>
<protein>
    <submittedName>
        <fullName evidence="4">Ferritin</fullName>
    </submittedName>
</protein>
<dbReference type="CDD" id="cd00657">
    <property type="entry name" value="Ferritin_like"/>
    <property type="match status" value="1"/>
</dbReference>
<evidence type="ECO:0000313" key="5">
    <source>
        <dbReference type="Proteomes" id="UP000534783"/>
    </source>
</evidence>
<dbReference type="InterPro" id="IPR009078">
    <property type="entry name" value="Ferritin-like_SF"/>
</dbReference>
<keyword evidence="1" id="KW-0409">Iron storage</keyword>
<dbReference type="InterPro" id="IPR008331">
    <property type="entry name" value="Ferritin_DPS_dom"/>
</dbReference>
<dbReference type="InterPro" id="IPR009040">
    <property type="entry name" value="Ferritin-like_diiron"/>
</dbReference>
<evidence type="ECO:0000256" key="1">
    <source>
        <dbReference type="ARBA" id="ARBA00022434"/>
    </source>
</evidence>
<organism evidence="4 5">
    <name type="scientific">Candidatus Manganitrophus noduliformans</name>
    <dbReference type="NCBI Taxonomy" id="2606439"/>
    <lineage>
        <taxon>Bacteria</taxon>
        <taxon>Pseudomonadati</taxon>
        <taxon>Nitrospirota</taxon>
        <taxon>Nitrospiria</taxon>
        <taxon>Candidatus Troglogloeales</taxon>
        <taxon>Candidatus Manganitrophaceae</taxon>
        <taxon>Candidatus Manganitrophus</taxon>
    </lineage>
</organism>
<dbReference type="PANTHER" id="PTHR30295:SF0">
    <property type="entry name" value="BACTERIOFERRITIN"/>
    <property type="match status" value="1"/>
</dbReference>
<dbReference type="GO" id="GO:0020037">
    <property type="term" value="F:heme binding"/>
    <property type="evidence" value="ECO:0007669"/>
    <property type="project" value="TreeGrafter"/>
</dbReference>
<sequence length="154" mass="17287">MNRQAVIDLLNRAVSLEYASAIMYQQHSLLVQGVHREVHSSLFRKMSESSFRHAREIGEYIVALGAVPTVEPATIRQSADLNEMLRLGLEVETTALETYKEGVSLVSDDIPLRVMLEHLAQDEYLHLTEIEKMLGMKALQIPASAREVRSKQAG</sequence>
<feature type="domain" description="Ferritin-like diiron" evidence="3">
    <location>
        <begin position="1"/>
        <end position="141"/>
    </location>
</feature>
<dbReference type="PROSITE" id="PS50905">
    <property type="entry name" value="FERRITIN_LIKE"/>
    <property type="match status" value="1"/>
</dbReference>
<gene>
    <name evidence="4" type="ORF">MNODULE_22475</name>
</gene>
<dbReference type="RefSeq" id="WP_168063491.1">
    <property type="nucleotide sequence ID" value="NZ_VTOW01000008.1"/>
</dbReference>
<dbReference type="Gene3D" id="1.20.1260.10">
    <property type="match status" value="1"/>
</dbReference>
<dbReference type="AlphaFoldDB" id="A0A7X6DUH0"/>
<proteinExistence type="predicted"/>